<comment type="caution">
    <text evidence="22">The sequence shown here is derived from an EMBL/GenBank/DDBJ whole genome shotgun (WGS) entry which is preliminary data.</text>
</comment>
<evidence type="ECO:0000256" key="6">
    <source>
        <dbReference type="ARBA" id="ARBA00011972"/>
    </source>
</evidence>
<dbReference type="GeneID" id="31361709"/>
<evidence type="ECO:0000256" key="17">
    <source>
        <dbReference type="ARBA" id="ARBA00023180"/>
    </source>
</evidence>
<evidence type="ECO:0000259" key="21">
    <source>
        <dbReference type="PROSITE" id="PS01186"/>
    </source>
</evidence>
<evidence type="ECO:0000256" key="2">
    <source>
        <dbReference type="ARBA" id="ARBA00004648"/>
    </source>
</evidence>
<keyword evidence="23" id="KW-1185">Reference proteome</keyword>
<dbReference type="EMBL" id="ADBJ01000028">
    <property type="protein sequence ID" value="EFA80643.1"/>
    <property type="molecule type" value="Genomic_DNA"/>
</dbReference>
<accession>D3BCK1</accession>
<dbReference type="PANTHER" id="PTHR46025:SF3">
    <property type="entry name" value="XYLOSYLTRANSFERASE OXT"/>
    <property type="match status" value="1"/>
</dbReference>
<keyword evidence="9 20" id="KW-0812">Transmembrane</keyword>
<sequence length="545" mass="63753">MRRNVLINIIMIFICITSLTIITITLYIIPTSHQLKNHNEIAETVMNNYVYNSYVNKYKDTGVKGIHPNKKDHRKPASKPVKISRDLPKVEVSVNNSTDNEGPSEISVFSINCENGGIGFTDKCICSPPYHGDHCEQIDQSLNDPCLAVDESAKKLMGRTDTYNDTNVHCPISATVDCCWKRNKRSSTKVFDQQESTSDHQYLERILSSYGPWNENDKIIIDYLFTQNNNKHYHLKYKKDEHQQTSFSDKPSIAYSINIEELDMERFEALLKVIYRPKHYYIIHIDKRLNDIKGLMDVVKLYNSKSGNIRVLDKRFVGSWGSIASVYYEIASIAVAQDMVKQRQKDAPNHKHPEWSHFINLSLDDFPTKNVVDLERFLGSKPRMNYIEKRPRTSENRKSKTWMECDDNQMINIEYQNTDHCGSNDYFLSSYNNETLVEGSQWHFLSNSFANYLLSSRKSIERLFSMKFTLIPEETFFQLALLESNLSDEWVDYNYRFTPLHKENREVDENDLDFKFESYFTSKVKSKEVRDSITEKHLNFRHNIK</sequence>
<comment type="pathway">
    <text evidence="4">Glycan metabolism; heparan sulfate biosynthesis.</text>
</comment>
<evidence type="ECO:0000256" key="9">
    <source>
        <dbReference type="ARBA" id="ARBA00022692"/>
    </source>
</evidence>
<evidence type="ECO:0000256" key="20">
    <source>
        <dbReference type="SAM" id="Phobius"/>
    </source>
</evidence>
<dbReference type="GO" id="GO:0046872">
    <property type="term" value="F:metal ion binding"/>
    <property type="evidence" value="ECO:0007669"/>
    <property type="project" value="UniProtKB-KW"/>
</dbReference>
<gene>
    <name evidence="22" type="primary">gnt9</name>
    <name evidence="22" type="ORF">PPL_06226</name>
</gene>
<evidence type="ECO:0000256" key="7">
    <source>
        <dbReference type="ARBA" id="ARBA00022676"/>
    </source>
</evidence>
<dbReference type="PANTHER" id="PTHR46025">
    <property type="entry name" value="XYLOSYLTRANSFERASE OXT"/>
    <property type="match status" value="1"/>
</dbReference>
<dbReference type="AlphaFoldDB" id="D3BCK1"/>
<organism evidence="22 23">
    <name type="scientific">Heterostelium pallidum (strain ATCC 26659 / Pp 5 / PN500)</name>
    <name type="common">Cellular slime mold</name>
    <name type="synonym">Polysphondylium pallidum</name>
    <dbReference type="NCBI Taxonomy" id="670386"/>
    <lineage>
        <taxon>Eukaryota</taxon>
        <taxon>Amoebozoa</taxon>
        <taxon>Evosea</taxon>
        <taxon>Eumycetozoa</taxon>
        <taxon>Dictyostelia</taxon>
        <taxon>Acytosteliales</taxon>
        <taxon>Acytosteliaceae</taxon>
        <taxon>Heterostelium</taxon>
    </lineage>
</organism>
<evidence type="ECO:0000256" key="13">
    <source>
        <dbReference type="ARBA" id="ARBA00022989"/>
    </source>
</evidence>
<dbReference type="GO" id="GO:0005789">
    <property type="term" value="C:endoplasmic reticulum membrane"/>
    <property type="evidence" value="ECO:0007669"/>
    <property type="project" value="UniProtKB-SubCell"/>
</dbReference>
<dbReference type="EC" id="2.4.2.26" evidence="6"/>
<name>D3BCK1_HETP5</name>
<evidence type="ECO:0000256" key="19">
    <source>
        <dbReference type="ARBA" id="ARBA00047847"/>
    </source>
</evidence>
<dbReference type="OMA" id="MINIEYQ"/>
<keyword evidence="14" id="KW-0333">Golgi apparatus</keyword>
<feature type="domain" description="EGF-like" evidence="21">
    <location>
        <begin position="124"/>
        <end position="135"/>
    </location>
</feature>
<comment type="similarity">
    <text evidence="5">Belongs to the glycosyltransferase 14 family. XylT subfamily.</text>
</comment>
<dbReference type="PROSITE" id="PS01186">
    <property type="entry name" value="EGF_2"/>
    <property type="match status" value="1"/>
</dbReference>
<dbReference type="Proteomes" id="UP000001396">
    <property type="component" value="Unassembled WGS sequence"/>
</dbReference>
<keyword evidence="17" id="KW-0325">Glycoprotein</keyword>
<evidence type="ECO:0000256" key="3">
    <source>
        <dbReference type="ARBA" id="ARBA00004840"/>
    </source>
</evidence>
<evidence type="ECO:0000256" key="15">
    <source>
        <dbReference type="ARBA" id="ARBA00023136"/>
    </source>
</evidence>
<reference evidence="22 23" key="1">
    <citation type="journal article" date="2011" name="Genome Res.">
        <title>Phylogeny-wide analysis of social amoeba genomes highlights ancient origins for complex intercellular communication.</title>
        <authorList>
            <person name="Heidel A.J."/>
            <person name="Lawal H.M."/>
            <person name="Felder M."/>
            <person name="Schilde C."/>
            <person name="Helps N.R."/>
            <person name="Tunggal B."/>
            <person name="Rivero F."/>
            <person name="John U."/>
            <person name="Schleicher M."/>
            <person name="Eichinger L."/>
            <person name="Platzer M."/>
            <person name="Noegel A.A."/>
            <person name="Schaap P."/>
            <person name="Gloeckner G."/>
        </authorList>
    </citation>
    <scope>NUCLEOTIDE SEQUENCE [LARGE SCALE GENOMIC DNA]</scope>
    <source>
        <strain evidence="23">ATCC 26659 / Pp 5 / PN500</strain>
    </source>
</reference>
<evidence type="ECO:0000256" key="12">
    <source>
        <dbReference type="ARBA" id="ARBA00022968"/>
    </source>
</evidence>
<proteinExistence type="inferred from homology"/>
<evidence type="ECO:0000256" key="5">
    <source>
        <dbReference type="ARBA" id="ARBA00010195"/>
    </source>
</evidence>
<evidence type="ECO:0000256" key="8">
    <source>
        <dbReference type="ARBA" id="ARBA00022679"/>
    </source>
</evidence>
<dbReference type="STRING" id="670386.D3BCK1"/>
<keyword evidence="7" id="KW-0328">Glycosyltransferase</keyword>
<dbReference type="InterPro" id="IPR043538">
    <property type="entry name" value="XYLT"/>
</dbReference>
<keyword evidence="12" id="KW-0735">Signal-anchor</keyword>
<comment type="pathway">
    <text evidence="3">Glycan metabolism; chondroitin sulfate biosynthesis.</text>
</comment>
<evidence type="ECO:0000256" key="10">
    <source>
        <dbReference type="ARBA" id="ARBA00022723"/>
    </source>
</evidence>
<dbReference type="Pfam" id="PF02485">
    <property type="entry name" value="Branch"/>
    <property type="match status" value="1"/>
</dbReference>
<dbReference type="UniPathway" id="UPA00756"/>
<dbReference type="RefSeq" id="XP_020432763.1">
    <property type="nucleotide sequence ID" value="XM_020577089.1"/>
</dbReference>
<keyword evidence="8 22" id="KW-0808">Transferase</keyword>
<keyword evidence="15 20" id="KW-0472">Membrane</keyword>
<evidence type="ECO:0000313" key="23">
    <source>
        <dbReference type="Proteomes" id="UP000001396"/>
    </source>
</evidence>
<dbReference type="InParanoid" id="D3BCK1"/>
<dbReference type="InterPro" id="IPR000742">
    <property type="entry name" value="EGF"/>
</dbReference>
<evidence type="ECO:0000256" key="1">
    <source>
        <dbReference type="ARBA" id="ARBA00004323"/>
    </source>
</evidence>
<dbReference type="GO" id="GO:0030158">
    <property type="term" value="F:protein xylosyltransferase activity"/>
    <property type="evidence" value="ECO:0007669"/>
    <property type="project" value="UniProtKB-EC"/>
</dbReference>
<keyword evidence="10" id="KW-0479">Metal-binding</keyword>
<comment type="subcellular location">
    <subcellularLocation>
        <location evidence="2">Endoplasmic reticulum membrane</location>
        <topology evidence="2">Single-pass type II membrane protein</topology>
    </subcellularLocation>
    <subcellularLocation>
        <location evidence="1">Golgi apparatus membrane</location>
        <topology evidence="1">Single-pass type II membrane protein</topology>
    </subcellularLocation>
</comment>
<protein>
    <recommendedName>
        <fullName evidence="6">protein xylosyltransferase</fullName>
        <ecNumber evidence="6">2.4.2.26</ecNumber>
    </recommendedName>
    <alternativeName>
        <fullName evidence="18">Peptide O-xylosyltransferase</fullName>
    </alternativeName>
</protein>
<evidence type="ECO:0000256" key="14">
    <source>
        <dbReference type="ARBA" id="ARBA00023034"/>
    </source>
</evidence>
<evidence type="ECO:0000256" key="18">
    <source>
        <dbReference type="ARBA" id="ARBA00042865"/>
    </source>
</evidence>
<dbReference type="GO" id="GO:0000139">
    <property type="term" value="C:Golgi membrane"/>
    <property type="evidence" value="ECO:0007669"/>
    <property type="project" value="UniProtKB-SubCell"/>
</dbReference>
<keyword evidence="11" id="KW-0256">Endoplasmic reticulum</keyword>
<evidence type="ECO:0000313" key="22">
    <source>
        <dbReference type="EMBL" id="EFA80643.1"/>
    </source>
</evidence>
<dbReference type="CDD" id="cd00054">
    <property type="entry name" value="EGF_CA"/>
    <property type="match status" value="1"/>
</dbReference>
<dbReference type="InterPro" id="IPR003406">
    <property type="entry name" value="Glyco_trans_14"/>
</dbReference>
<feature type="transmembrane region" description="Helical" evidence="20">
    <location>
        <begin position="7"/>
        <end position="29"/>
    </location>
</feature>
<keyword evidence="16" id="KW-1015">Disulfide bond</keyword>
<dbReference type="GO" id="GO:0015012">
    <property type="term" value="P:heparan sulfate proteoglycan biosynthetic process"/>
    <property type="evidence" value="ECO:0007669"/>
    <property type="project" value="UniProtKB-UniPathway"/>
</dbReference>
<dbReference type="GO" id="GO:0050650">
    <property type="term" value="P:chondroitin sulfate proteoglycan biosynthetic process"/>
    <property type="evidence" value="ECO:0007669"/>
    <property type="project" value="TreeGrafter"/>
</dbReference>
<comment type="catalytic activity">
    <reaction evidence="19">
        <text>UDP-alpha-D-xylose + L-seryl-[protein] = 3-O-(beta-D-xylosyl)-L-seryl-[protein] + UDP + H(+)</text>
        <dbReference type="Rhea" id="RHEA:50192"/>
        <dbReference type="Rhea" id="RHEA-COMP:9863"/>
        <dbReference type="Rhea" id="RHEA-COMP:12567"/>
        <dbReference type="ChEBI" id="CHEBI:15378"/>
        <dbReference type="ChEBI" id="CHEBI:29999"/>
        <dbReference type="ChEBI" id="CHEBI:57632"/>
        <dbReference type="ChEBI" id="CHEBI:58223"/>
        <dbReference type="ChEBI" id="CHEBI:132085"/>
        <dbReference type="EC" id="2.4.2.26"/>
    </reaction>
</comment>
<keyword evidence="13 20" id="KW-1133">Transmembrane helix</keyword>
<evidence type="ECO:0000256" key="4">
    <source>
        <dbReference type="ARBA" id="ARBA00005093"/>
    </source>
</evidence>
<dbReference type="UniPathway" id="UPA00755"/>
<evidence type="ECO:0000256" key="11">
    <source>
        <dbReference type="ARBA" id="ARBA00022824"/>
    </source>
</evidence>
<evidence type="ECO:0000256" key="16">
    <source>
        <dbReference type="ARBA" id="ARBA00023157"/>
    </source>
</evidence>